<dbReference type="AlphaFoldDB" id="A0A0V0H7H2"/>
<reference evidence="1" key="1">
    <citation type="submission" date="2015-12" db="EMBL/GenBank/DDBJ databases">
        <title>Gene expression during late stages of embryo sac development: a critical building block for successful pollen-pistil interactions.</title>
        <authorList>
            <person name="Liu Y."/>
            <person name="Joly V."/>
            <person name="Sabar M."/>
            <person name="Matton D.P."/>
        </authorList>
    </citation>
    <scope>NUCLEOTIDE SEQUENCE</scope>
</reference>
<proteinExistence type="predicted"/>
<feature type="non-terminal residue" evidence="1">
    <location>
        <position position="1"/>
    </location>
</feature>
<organism evidence="1">
    <name type="scientific">Solanum chacoense</name>
    <name type="common">Chaco potato</name>
    <dbReference type="NCBI Taxonomy" id="4108"/>
    <lineage>
        <taxon>Eukaryota</taxon>
        <taxon>Viridiplantae</taxon>
        <taxon>Streptophyta</taxon>
        <taxon>Embryophyta</taxon>
        <taxon>Tracheophyta</taxon>
        <taxon>Spermatophyta</taxon>
        <taxon>Magnoliopsida</taxon>
        <taxon>eudicotyledons</taxon>
        <taxon>Gunneridae</taxon>
        <taxon>Pentapetalae</taxon>
        <taxon>asterids</taxon>
        <taxon>lamiids</taxon>
        <taxon>Solanales</taxon>
        <taxon>Solanaceae</taxon>
        <taxon>Solanoideae</taxon>
        <taxon>Solaneae</taxon>
        <taxon>Solanum</taxon>
    </lineage>
</organism>
<dbReference type="EMBL" id="GEDG01023920">
    <property type="protein sequence ID" value="JAP16370.1"/>
    <property type="molecule type" value="Transcribed_RNA"/>
</dbReference>
<protein>
    <submittedName>
        <fullName evidence="1">Putative ovule protein</fullName>
    </submittedName>
</protein>
<accession>A0A0V0H7H2</accession>
<name>A0A0V0H7H2_SOLCH</name>
<evidence type="ECO:0000313" key="1">
    <source>
        <dbReference type="EMBL" id="JAP16370.1"/>
    </source>
</evidence>
<sequence>IINHSVHSFVHLQNNRTLKRTRKTEVRTEMNFCHMEAYSSLLKAISTMNFFKHSTCHMVYYPIPSPWN</sequence>